<keyword evidence="1" id="KW-1133">Transmembrane helix</keyword>
<feature type="transmembrane region" description="Helical" evidence="1">
    <location>
        <begin position="20"/>
        <end position="42"/>
    </location>
</feature>
<comment type="caution">
    <text evidence="2">The sequence shown here is derived from an EMBL/GenBank/DDBJ whole genome shotgun (WGS) entry which is preliminary data.</text>
</comment>
<keyword evidence="1" id="KW-0472">Membrane</keyword>
<gene>
    <name evidence="2" type="ORF">LKD45_06745</name>
</gene>
<evidence type="ECO:0000256" key="1">
    <source>
        <dbReference type="SAM" id="Phobius"/>
    </source>
</evidence>
<dbReference type="RefSeq" id="WP_308728095.1">
    <property type="nucleotide sequence ID" value="NZ_JAJEQF010000013.1"/>
</dbReference>
<keyword evidence="3" id="KW-1185">Reference proteome</keyword>
<evidence type="ECO:0000313" key="2">
    <source>
        <dbReference type="EMBL" id="MCC2167395.1"/>
    </source>
</evidence>
<protein>
    <submittedName>
        <fullName evidence="2">Uncharacterized protein</fullName>
    </submittedName>
</protein>
<dbReference type="AlphaFoldDB" id="A0AAE3AV53"/>
<dbReference type="EMBL" id="JAJEQF010000013">
    <property type="protein sequence ID" value="MCC2167395.1"/>
    <property type="molecule type" value="Genomic_DNA"/>
</dbReference>
<name>A0AAE3AV53_9FIRM</name>
<keyword evidence="1" id="KW-0812">Transmembrane</keyword>
<organism evidence="2 3">
    <name type="scientific">Gallintestinimicrobium propionicum</name>
    <dbReference type="NCBI Taxonomy" id="2981770"/>
    <lineage>
        <taxon>Bacteria</taxon>
        <taxon>Bacillati</taxon>
        <taxon>Bacillota</taxon>
        <taxon>Clostridia</taxon>
        <taxon>Lachnospirales</taxon>
        <taxon>Lachnospiraceae</taxon>
        <taxon>Gallintestinimicrobium</taxon>
    </lineage>
</organism>
<reference evidence="2 3" key="1">
    <citation type="submission" date="2021-10" db="EMBL/GenBank/DDBJ databases">
        <title>Anaerobic single-cell dispensing facilitates the cultivation of human gut bacteria.</title>
        <authorList>
            <person name="Afrizal A."/>
        </authorList>
    </citation>
    <scope>NUCLEOTIDE SEQUENCE [LARGE SCALE GENOMIC DNA]</scope>
    <source>
        <strain evidence="2 3">CLA-AA-H244</strain>
    </source>
</reference>
<accession>A0AAE3AV53</accession>
<evidence type="ECO:0000313" key="3">
    <source>
        <dbReference type="Proteomes" id="UP001199355"/>
    </source>
</evidence>
<proteinExistence type="predicted"/>
<dbReference type="Proteomes" id="UP001199355">
    <property type="component" value="Unassembled WGS sequence"/>
</dbReference>
<sequence>MEENEGKEKKQKKKMQPKRWLAGFLGIFLAELAGCMALVIWVDPFFQYHKPLAWFPYLVDNQVNQNPGLAKHMDYDGILIGSSMTASFNTDWFEELMGMKTQKLSYNGSYPKDLSNIMQLVFDAKGDQVKAVYMAVDQSTFSADPEETKFPVTDYLYDDNVFNDVPYLLNKDVLLDYILRPLADRKDASDWAELYKPWWTDEYYNKANVLMYYEAAEEKQEEEALAADYFKDAVEENLQKNILPYIEAHPETEFYIFYPPYSILFWNDVTREKELEAVIGRLEYMTERLLNYENVHVFNFLGKEDIICNLNNYADYMHYHKNVCRYITECFTTGENELHPENYGQAFDEIRTLAMSYNYPAIWDDWYDTTPRYGEE</sequence>